<keyword evidence="3" id="KW-1185">Reference proteome</keyword>
<dbReference type="RefSeq" id="WP_151866557.1">
    <property type="nucleotide sequence ID" value="NZ_WBZB01000040.1"/>
</dbReference>
<proteinExistence type="inferred from homology"/>
<dbReference type="Proteomes" id="UP000465601">
    <property type="component" value="Unassembled WGS sequence"/>
</dbReference>
<evidence type="ECO:0000313" key="3">
    <source>
        <dbReference type="Proteomes" id="UP000465601"/>
    </source>
</evidence>
<dbReference type="AlphaFoldDB" id="A0A833HMQ8"/>
<sequence length="102" mass="11768">MKALLVGADRLGNIPTTLENHGIKEYIHWTGRKKGMRKLDMPEDLDLVIVFYDFIEHNITDIIKSKAKQNQIPCIFSKRACSDLTMRLNNCKDCNLCKFPNN</sequence>
<dbReference type="OrthoDB" id="5324142at2"/>
<reference evidence="2 3" key="1">
    <citation type="submission" date="2019-10" db="EMBL/GenBank/DDBJ databases">
        <title>Alkaliphilus serpentinus sp. nov. and Alkaliphilus pronyensis sp. nov., two novel anaerobic alkaliphilic species isolated from the serpentinized-hosted hydrothermal field of the Prony Bay (New Caledonia).</title>
        <authorList>
            <person name="Postec A."/>
        </authorList>
    </citation>
    <scope>NUCLEOTIDE SEQUENCE [LARGE SCALE GENOMIC DNA]</scope>
    <source>
        <strain evidence="2 3">LacT</strain>
    </source>
</reference>
<name>A0A833HMQ8_9FIRM</name>
<organism evidence="2 3">
    <name type="scientific">Alkaliphilus serpentinus</name>
    <dbReference type="NCBI Taxonomy" id="1482731"/>
    <lineage>
        <taxon>Bacteria</taxon>
        <taxon>Bacillati</taxon>
        <taxon>Bacillota</taxon>
        <taxon>Clostridia</taxon>
        <taxon>Peptostreptococcales</taxon>
        <taxon>Natronincolaceae</taxon>
        <taxon>Alkaliphilus</taxon>
    </lineage>
</organism>
<comment type="caution">
    <text evidence="2">The sequence shown here is derived from an EMBL/GenBank/DDBJ whole genome shotgun (WGS) entry which is preliminary data.</text>
</comment>
<comment type="similarity">
    <text evidence="1">Belongs to the UPF0751 family.</text>
</comment>
<protein>
    <submittedName>
        <fullName evidence="2">DUF2325 domain-containing protein</fullName>
    </submittedName>
</protein>
<gene>
    <name evidence="2" type="ORF">F8153_11820</name>
</gene>
<dbReference type="PIRSF" id="PIRSF020408">
    <property type="entry name" value="UCP020408"/>
    <property type="match status" value="1"/>
</dbReference>
<accession>A0A833HMQ8</accession>
<dbReference type="Pfam" id="PF10087">
    <property type="entry name" value="DUF2325"/>
    <property type="match status" value="1"/>
</dbReference>
<dbReference type="InterPro" id="IPR016772">
    <property type="entry name" value="UCP020408"/>
</dbReference>
<dbReference type="EMBL" id="WBZB01000040">
    <property type="protein sequence ID" value="KAB3527662.1"/>
    <property type="molecule type" value="Genomic_DNA"/>
</dbReference>
<evidence type="ECO:0000313" key="2">
    <source>
        <dbReference type="EMBL" id="KAB3527662.1"/>
    </source>
</evidence>
<evidence type="ECO:0000256" key="1">
    <source>
        <dbReference type="ARBA" id="ARBA00007189"/>
    </source>
</evidence>